<evidence type="ECO:0000313" key="2">
    <source>
        <dbReference type="EMBL" id="MDR6378580.1"/>
    </source>
</evidence>
<evidence type="ECO:0000313" key="3">
    <source>
        <dbReference type="Proteomes" id="UP001185254"/>
    </source>
</evidence>
<evidence type="ECO:0008006" key="4">
    <source>
        <dbReference type="Google" id="ProtNLM"/>
    </source>
</evidence>
<comment type="caution">
    <text evidence="2">The sequence shown here is derived from an EMBL/GenBank/DDBJ whole genome shotgun (WGS) entry which is preliminary data.</text>
</comment>
<organism evidence="2 3">
    <name type="scientific">Paraburkholderia caledonica</name>
    <dbReference type="NCBI Taxonomy" id="134536"/>
    <lineage>
        <taxon>Bacteria</taxon>
        <taxon>Pseudomonadati</taxon>
        <taxon>Pseudomonadota</taxon>
        <taxon>Betaproteobacteria</taxon>
        <taxon>Burkholderiales</taxon>
        <taxon>Burkholderiaceae</taxon>
        <taxon>Paraburkholderia</taxon>
    </lineage>
</organism>
<sequence>MKNCWDTLGLAGIRARLLAAFIMLMVATGASADGGDGVCAPLYVRSGAIQGSSTCFANAWGNTPINLSKHYCVNEPSRITRWCGTPPDDMWVNKQGIPRATEAKQCKPAGATEAGAIVFKRQHYIKRAVRDGLNLDHAEAQVADEISAMRSDLVPDTNTIKQITVDGLPVEFRAYMRADGQISVGTIFVVH</sequence>
<dbReference type="RefSeq" id="WP_310070220.1">
    <property type="nucleotide sequence ID" value="NZ_JAVDQN010000005.1"/>
</dbReference>
<feature type="chain" id="PRO_5046471120" description="DUF3011 domain-containing protein" evidence="1">
    <location>
        <begin position="33"/>
        <end position="191"/>
    </location>
</feature>
<gene>
    <name evidence="2" type="ORF">J2776_005301</name>
</gene>
<reference evidence="2 3" key="1">
    <citation type="submission" date="2023-07" db="EMBL/GenBank/DDBJ databases">
        <title>Sorghum-associated microbial communities from plants grown in Nebraska, USA.</title>
        <authorList>
            <person name="Schachtman D."/>
        </authorList>
    </citation>
    <scope>NUCLEOTIDE SEQUENCE [LARGE SCALE GENOMIC DNA]</scope>
    <source>
        <strain evidence="2 3">DS1039</strain>
    </source>
</reference>
<keyword evidence="3" id="KW-1185">Reference proteome</keyword>
<keyword evidence="1" id="KW-0732">Signal</keyword>
<protein>
    <recommendedName>
        <fullName evidence="4">DUF3011 domain-containing protein</fullName>
    </recommendedName>
</protein>
<dbReference type="Proteomes" id="UP001185254">
    <property type="component" value="Unassembled WGS sequence"/>
</dbReference>
<evidence type="ECO:0000256" key="1">
    <source>
        <dbReference type="SAM" id="SignalP"/>
    </source>
</evidence>
<accession>A0ABU1L5U1</accession>
<dbReference type="EMBL" id="JAVDQN010000005">
    <property type="protein sequence ID" value="MDR6378580.1"/>
    <property type="molecule type" value="Genomic_DNA"/>
</dbReference>
<name>A0ABU1L5U1_9BURK</name>
<feature type="signal peptide" evidence="1">
    <location>
        <begin position="1"/>
        <end position="32"/>
    </location>
</feature>
<proteinExistence type="predicted"/>